<evidence type="ECO:0000256" key="1">
    <source>
        <dbReference type="SAM" id="MobiDB-lite"/>
    </source>
</evidence>
<dbReference type="GeneID" id="85329123"/>
<evidence type="ECO:0000313" key="3">
    <source>
        <dbReference type="Proteomes" id="UP001172101"/>
    </source>
</evidence>
<dbReference type="EMBL" id="JAUIRO010000006">
    <property type="protein sequence ID" value="KAK0709483.1"/>
    <property type="molecule type" value="Genomic_DNA"/>
</dbReference>
<dbReference type="RefSeq" id="XP_060292787.1">
    <property type="nucleotide sequence ID" value="XM_060445853.1"/>
</dbReference>
<sequence>MASSSTSRVMPPPPPLLLTKRVTAFLRANLSAHIRAAALTTPAGNLLAHASNLPASALRRQCAVAASLWALHAPAIAARSSSSTTLNSTASTFGDAVESALPLPPPPHPHPPLSPSSFSTDGFHTPRGGSASSSRGGGGGGGAAPAVTVQLDSGAVFVIRRLRCGMLFICMGGPIGPESARSSSKSQGANSSGSAGTSTTAAAAAITEIATAAEGGGAGDSETTDGAAAAHSQSHSALATPALPPAPATAVPSATVPETSPRPGPTSDGEIENGPGGSGTPPTAAGGASAATTAGAGNLSSSSSSAAASGGGGALSPANVLAMRRQVGELGRWLDARLGTLYVPEEGIGIVPGGGGFGGEKHNSFIY</sequence>
<keyword evidence="3" id="KW-1185">Reference proteome</keyword>
<evidence type="ECO:0000313" key="2">
    <source>
        <dbReference type="EMBL" id="KAK0709483.1"/>
    </source>
</evidence>
<feature type="region of interest" description="Disordered" evidence="1">
    <location>
        <begin position="178"/>
        <end position="197"/>
    </location>
</feature>
<feature type="compositionally biased region" description="Low complexity" evidence="1">
    <location>
        <begin position="248"/>
        <end position="257"/>
    </location>
</feature>
<dbReference type="AlphaFoldDB" id="A0AA40A5F7"/>
<feature type="compositionally biased region" description="Low complexity" evidence="1">
    <location>
        <begin position="280"/>
        <end position="308"/>
    </location>
</feature>
<name>A0AA40A5F7_9PEZI</name>
<feature type="compositionally biased region" description="Low complexity" evidence="1">
    <location>
        <begin position="220"/>
        <end position="241"/>
    </location>
</feature>
<proteinExistence type="predicted"/>
<feature type="compositionally biased region" description="Pro residues" evidence="1">
    <location>
        <begin position="102"/>
        <end position="114"/>
    </location>
</feature>
<organism evidence="2 3">
    <name type="scientific">Lasiosphaeria miniovina</name>
    <dbReference type="NCBI Taxonomy" id="1954250"/>
    <lineage>
        <taxon>Eukaryota</taxon>
        <taxon>Fungi</taxon>
        <taxon>Dikarya</taxon>
        <taxon>Ascomycota</taxon>
        <taxon>Pezizomycotina</taxon>
        <taxon>Sordariomycetes</taxon>
        <taxon>Sordariomycetidae</taxon>
        <taxon>Sordariales</taxon>
        <taxon>Lasiosphaeriaceae</taxon>
        <taxon>Lasiosphaeria</taxon>
    </lineage>
</organism>
<feature type="region of interest" description="Disordered" evidence="1">
    <location>
        <begin position="214"/>
        <end position="316"/>
    </location>
</feature>
<gene>
    <name evidence="2" type="ORF">B0T26DRAFT_754679</name>
</gene>
<dbReference type="Proteomes" id="UP001172101">
    <property type="component" value="Unassembled WGS sequence"/>
</dbReference>
<comment type="caution">
    <text evidence="2">The sequence shown here is derived from an EMBL/GenBank/DDBJ whole genome shotgun (WGS) entry which is preliminary data.</text>
</comment>
<accession>A0AA40A5F7</accession>
<protein>
    <submittedName>
        <fullName evidence="2">Uncharacterized protein</fullName>
    </submittedName>
</protein>
<feature type="region of interest" description="Disordered" evidence="1">
    <location>
        <begin position="96"/>
        <end position="143"/>
    </location>
</feature>
<reference evidence="2" key="1">
    <citation type="submission" date="2023-06" db="EMBL/GenBank/DDBJ databases">
        <title>Genome-scale phylogeny and comparative genomics of the fungal order Sordariales.</title>
        <authorList>
            <consortium name="Lawrence Berkeley National Laboratory"/>
            <person name="Hensen N."/>
            <person name="Bonometti L."/>
            <person name="Westerberg I."/>
            <person name="Brannstrom I.O."/>
            <person name="Guillou S."/>
            <person name="Cros-Aarteil S."/>
            <person name="Calhoun S."/>
            <person name="Haridas S."/>
            <person name="Kuo A."/>
            <person name="Mondo S."/>
            <person name="Pangilinan J."/>
            <person name="Riley R."/>
            <person name="LaButti K."/>
            <person name="Andreopoulos B."/>
            <person name="Lipzen A."/>
            <person name="Chen C."/>
            <person name="Yanf M."/>
            <person name="Daum C."/>
            <person name="Ng V."/>
            <person name="Clum A."/>
            <person name="Steindorff A."/>
            <person name="Ohm R."/>
            <person name="Martin F."/>
            <person name="Silar P."/>
            <person name="Natvig D."/>
            <person name="Lalanne C."/>
            <person name="Gautier V."/>
            <person name="Ament-velasquez S.L."/>
            <person name="Kruys A."/>
            <person name="Hutchinson M.I."/>
            <person name="Powell A.J."/>
            <person name="Barry K."/>
            <person name="Miller A.N."/>
            <person name="Grigoriev I.V."/>
            <person name="Debuchy R."/>
            <person name="Gladieux P."/>
            <person name="Thoren M.H."/>
            <person name="Johannesson H."/>
        </authorList>
    </citation>
    <scope>NUCLEOTIDE SEQUENCE</scope>
    <source>
        <strain evidence="2">SMH2392-1A</strain>
    </source>
</reference>